<dbReference type="EMBL" id="ML005297">
    <property type="protein sequence ID" value="RKP19098.1"/>
    <property type="molecule type" value="Genomic_DNA"/>
</dbReference>
<dbReference type="AlphaFoldDB" id="A0A4P9YID1"/>
<feature type="domain" description="Homologous recombination OB-fold protein OB-fold" evidence="1">
    <location>
        <begin position="198"/>
        <end position="271"/>
    </location>
</feature>
<evidence type="ECO:0000259" key="1">
    <source>
        <dbReference type="Pfam" id="PF15072"/>
    </source>
</evidence>
<name>A0A4P9YID1_ROZAC</name>
<organism evidence="2 3">
    <name type="scientific">Rozella allomycis (strain CSF55)</name>
    <dbReference type="NCBI Taxonomy" id="988480"/>
    <lineage>
        <taxon>Eukaryota</taxon>
        <taxon>Fungi</taxon>
        <taxon>Fungi incertae sedis</taxon>
        <taxon>Cryptomycota</taxon>
        <taxon>Cryptomycota incertae sedis</taxon>
        <taxon>Rozella</taxon>
    </lineage>
</organism>
<proteinExistence type="predicted"/>
<reference evidence="3" key="1">
    <citation type="journal article" date="2018" name="Nat. Microbiol.">
        <title>Leveraging single-cell genomics to expand the fungal tree of life.</title>
        <authorList>
            <person name="Ahrendt S.R."/>
            <person name="Quandt C.A."/>
            <person name="Ciobanu D."/>
            <person name="Clum A."/>
            <person name="Salamov A."/>
            <person name="Andreopoulos B."/>
            <person name="Cheng J.F."/>
            <person name="Woyke T."/>
            <person name="Pelin A."/>
            <person name="Henrissat B."/>
            <person name="Reynolds N.K."/>
            <person name="Benny G.L."/>
            <person name="Smith M.E."/>
            <person name="James T.Y."/>
            <person name="Grigoriev I.V."/>
        </authorList>
    </citation>
    <scope>NUCLEOTIDE SEQUENCE [LARGE SCALE GENOMIC DNA]</scope>
    <source>
        <strain evidence="3">CSF55</strain>
    </source>
</reference>
<accession>A0A4P9YID1</accession>
<dbReference type="InterPro" id="IPR058570">
    <property type="entry name" value="HROB_OB"/>
</dbReference>
<protein>
    <recommendedName>
        <fullName evidence="1">Homologous recombination OB-fold protein OB-fold domain-containing protein</fullName>
    </recommendedName>
</protein>
<evidence type="ECO:0000313" key="2">
    <source>
        <dbReference type="EMBL" id="RKP19098.1"/>
    </source>
</evidence>
<evidence type="ECO:0000313" key="3">
    <source>
        <dbReference type="Proteomes" id="UP000281549"/>
    </source>
</evidence>
<dbReference type="GO" id="GO:0000725">
    <property type="term" value="P:recombinational repair"/>
    <property type="evidence" value="ECO:0007669"/>
    <property type="project" value="InterPro"/>
</dbReference>
<sequence length="277" mass="31603">MLGDEFEDSWEAELFENDHDPFKEIILGERNAANCAVKQDTNRLFELKDENKNENTFDEVEDAELDKFFEDIEVDDMEFQGIEETTGNAKNVIEMEGQDDESVDNLLKMLEENDEDHQSHEPKTINSTPFTTRKQITTPVSIYKKQTKLQCSQYIPSTLHSTVSRQTPLCDKINQIINTYNLENVTKLSYLMNFPRTRKVELMVARIDYISPKEQSILCKLSDDKGTINGFIHADAFNEKVVAGVFIILKNTTILKTPKGDVVANILPGNLSVLETV</sequence>
<dbReference type="Proteomes" id="UP000281549">
    <property type="component" value="Unassembled WGS sequence"/>
</dbReference>
<gene>
    <name evidence="2" type="ORF">ROZALSC1DRAFT_29274</name>
</gene>
<dbReference type="Pfam" id="PF15072">
    <property type="entry name" value="HROB"/>
    <property type="match status" value="1"/>
</dbReference>